<proteinExistence type="predicted"/>
<sequence length="185" mass="20850">MTTYTRVERLLTVGPCIVGDEELLAELTPEHIQAALQHKRTRYGWALGEPLRGWARHEAMLPFVRLDTLVTMVVLGDPFTLSPANERTCGKEVQEIVDDAVATVTRVEELLRRGYPAQWATKMARSVAGIELPELVVSEMVRRVTPSTIGQNSWHATPSMREQSVWYAHRLEGDEYVGWTCGDCD</sequence>
<evidence type="ECO:0000313" key="1">
    <source>
        <dbReference type="EMBL" id="SHX82906.1"/>
    </source>
</evidence>
<dbReference type="AlphaFoldDB" id="A0A9Q7SHH0"/>
<dbReference type="EMBL" id="FSFA01000005">
    <property type="protein sequence ID" value="SHX82906.1"/>
    <property type="molecule type" value="Genomic_DNA"/>
</dbReference>
<evidence type="ECO:0000313" key="2">
    <source>
        <dbReference type="Proteomes" id="UP000185183"/>
    </source>
</evidence>
<organism evidence="1 2">
    <name type="scientific">Mycobacteroides abscessus subsp. bolletii</name>
    <dbReference type="NCBI Taxonomy" id="319705"/>
    <lineage>
        <taxon>Bacteria</taxon>
        <taxon>Bacillati</taxon>
        <taxon>Actinomycetota</taxon>
        <taxon>Actinomycetes</taxon>
        <taxon>Mycobacteriales</taxon>
        <taxon>Mycobacteriaceae</taxon>
        <taxon>Mycobacteroides</taxon>
        <taxon>Mycobacteroides abscessus</taxon>
    </lineage>
</organism>
<accession>A0A9Q7SHH0</accession>
<reference evidence="1 2" key="1">
    <citation type="submission" date="2016-11" db="EMBL/GenBank/DDBJ databases">
        <authorList>
            <consortium name="Pathogen Informatics"/>
        </authorList>
    </citation>
    <scope>NUCLEOTIDE SEQUENCE [LARGE SCALE GENOMIC DNA]</scope>
    <source>
        <strain evidence="1 2">968</strain>
    </source>
</reference>
<gene>
    <name evidence="1" type="ORF">SAMEA2275694_03978</name>
</gene>
<dbReference type="RefSeq" id="WP_074338587.1">
    <property type="nucleotide sequence ID" value="NZ_FSCP01000002.1"/>
</dbReference>
<dbReference type="Proteomes" id="UP000185183">
    <property type="component" value="Unassembled WGS sequence"/>
</dbReference>
<name>A0A9Q7SHH0_9MYCO</name>
<protein>
    <submittedName>
        <fullName evidence="1">Uncharacterized protein</fullName>
    </submittedName>
</protein>
<comment type="caution">
    <text evidence="1">The sequence shown here is derived from an EMBL/GenBank/DDBJ whole genome shotgun (WGS) entry which is preliminary data.</text>
</comment>